<keyword evidence="8" id="KW-0812">Transmembrane</keyword>
<dbReference type="FunCoup" id="A0A1Y1MAU2">
    <property type="interactions" value="292"/>
</dbReference>
<evidence type="ECO:0000256" key="15">
    <source>
        <dbReference type="ARBA" id="ARBA00023211"/>
    </source>
</evidence>
<evidence type="ECO:0000256" key="12">
    <source>
        <dbReference type="ARBA" id="ARBA00023034"/>
    </source>
</evidence>
<evidence type="ECO:0000256" key="18">
    <source>
        <dbReference type="ARBA" id="ARBA00032181"/>
    </source>
</evidence>
<evidence type="ECO:0000256" key="10">
    <source>
        <dbReference type="ARBA" id="ARBA00022968"/>
    </source>
</evidence>
<keyword evidence="12" id="KW-0333">Golgi apparatus</keyword>
<comment type="pathway">
    <text evidence="3">Protein modification; protein glycosylation.</text>
</comment>
<keyword evidence="10" id="KW-0735">Signal-anchor</keyword>
<dbReference type="GO" id="GO:0035269">
    <property type="term" value="P:protein O-linked glycosylation via mannose"/>
    <property type="evidence" value="ECO:0007669"/>
    <property type="project" value="TreeGrafter"/>
</dbReference>
<dbReference type="GO" id="GO:0000139">
    <property type="term" value="C:Golgi membrane"/>
    <property type="evidence" value="ECO:0007669"/>
    <property type="project" value="UniProtKB-SubCell"/>
</dbReference>
<dbReference type="EMBL" id="GEZM01036130">
    <property type="protein sequence ID" value="JAV82952.1"/>
    <property type="molecule type" value="Transcribed_RNA"/>
</dbReference>
<keyword evidence="14" id="KW-0325">Glycoprotein</keyword>
<evidence type="ECO:0000256" key="7">
    <source>
        <dbReference type="ARBA" id="ARBA00022679"/>
    </source>
</evidence>
<reference evidence="21" key="1">
    <citation type="journal article" date="2016" name="Sci. Rep.">
        <title>Molecular characterization of firefly nuptial gifts: a multi-omics approach sheds light on postcopulatory sexual selection.</title>
        <authorList>
            <person name="Al-Wathiqui N."/>
            <person name="Fallon T.R."/>
            <person name="South A."/>
            <person name="Weng J.K."/>
            <person name="Lewis S.M."/>
        </authorList>
    </citation>
    <scope>NUCLEOTIDE SEQUENCE</scope>
</reference>
<comment type="similarity">
    <text evidence="4">Belongs to the glycosyltransferase 49 family.</text>
</comment>
<keyword evidence="9" id="KW-0479">Metal-binding</keyword>
<evidence type="ECO:0000256" key="3">
    <source>
        <dbReference type="ARBA" id="ARBA00004922"/>
    </source>
</evidence>
<evidence type="ECO:0000313" key="22">
    <source>
        <dbReference type="EMBL" id="KAB0801382.1"/>
    </source>
</evidence>
<dbReference type="PANTHER" id="PTHR46420:SF1">
    <property type="entry name" value="BETA-1,4-GLUCURONYLTRANSFERASE 1"/>
    <property type="match status" value="1"/>
</dbReference>
<dbReference type="Pfam" id="PF13896">
    <property type="entry name" value="Glyco_transf_49"/>
    <property type="match status" value="1"/>
</dbReference>
<evidence type="ECO:0000256" key="20">
    <source>
        <dbReference type="ARBA" id="ARBA00047852"/>
    </source>
</evidence>
<keyword evidence="23" id="KW-1185">Reference proteome</keyword>
<organism evidence="21">
    <name type="scientific">Photinus pyralis</name>
    <name type="common">Common eastern firefly</name>
    <name type="synonym">Lampyris pyralis</name>
    <dbReference type="NCBI Taxonomy" id="7054"/>
    <lineage>
        <taxon>Eukaryota</taxon>
        <taxon>Metazoa</taxon>
        <taxon>Ecdysozoa</taxon>
        <taxon>Arthropoda</taxon>
        <taxon>Hexapoda</taxon>
        <taxon>Insecta</taxon>
        <taxon>Pterygota</taxon>
        <taxon>Neoptera</taxon>
        <taxon>Endopterygota</taxon>
        <taxon>Coleoptera</taxon>
        <taxon>Polyphaga</taxon>
        <taxon>Elateriformia</taxon>
        <taxon>Elateroidea</taxon>
        <taxon>Lampyridae</taxon>
        <taxon>Lampyrinae</taxon>
        <taxon>Photinus</taxon>
    </lineage>
</organism>
<evidence type="ECO:0000256" key="8">
    <source>
        <dbReference type="ARBA" id="ARBA00022692"/>
    </source>
</evidence>
<evidence type="ECO:0000256" key="14">
    <source>
        <dbReference type="ARBA" id="ARBA00023180"/>
    </source>
</evidence>
<name>A0A1Y1MAU2_PHOPY</name>
<dbReference type="PANTHER" id="PTHR46420">
    <property type="entry name" value="BETA-1,4-GLUCURONYLTRANSFERASE 1"/>
    <property type="match status" value="1"/>
</dbReference>
<evidence type="ECO:0000256" key="11">
    <source>
        <dbReference type="ARBA" id="ARBA00022989"/>
    </source>
</evidence>
<evidence type="ECO:0000256" key="16">
    <source>
        <dbReference type="ARBA" id="ARBA00030723"/>
    </source>
</evidence>
<reference evidence="22 23" key="2">
    <citation type="journal article" date="2018" name="Elife">
        <title>Firefly genomes illuminate parallel origins of bioluminescence in beetles.</title>
        <authorList>
            <person name="Fallon T.R."/>
            <person name="Lower S.E."/>
            <person name="Chang C.H."/>
            <person name="Bessho-Uehara M."/>
            <person name="Martin G.J."/>
            <person name="Bewick A.J."/>
            <person name="Behringer M."/>
            <person name="Debat H.J."/>
            <person name="Wong I."/>
            <person name="Day J.C."/>
            <person name="Suvorov A."/>
            <person name="Silva C.J."/>
            <person name="Stanger-Hall K.F."/>
            <person name="Hall D.W."/>
            <person name="Schmitz R.J."/>
            <person name="Nelson D.R."/>
            <person name="Lewis S.M."/>
            <person name="Shigenobu S."/>
            <person name="Bybee S.M."/>
            <person name="Larracuente A.M."/>
            <person name="Oba Y."/>
            <person name="Weng J.K."/>
        </authorList>
    </citation>
    <scope>NUCLEOTIDE SEQUENCE [LARGE SCALE GENOMIC DNA]</scope>
    <source>
        <strain evidence="22">1611_PpyrPB1</strain>
        <tissue evidence="22">Whole body</tissue>
    </source>
</reference>
<dbReference type="UniPathway" id="UPA00378"/>
<accession>A0A1Y1MAU2</accession>
<evidence type="ECO:0000256" key="5">
    <source>
        <dbReference type="ARBA" id="ARBA00017962"/>
    </source>
</evidence>
<evidence type="ECO:0000256" key="4">
    <source>
        <dbReference type="ARBA" id="ARBA00008539"/>
    </source>
</evidence>
<keyword evidence="6" id="KW-0328">Glycosyltransferase</keyword>
<evidence type="ECO:0000256" key="1">
    <source>
        <dbReference type="ARBA" id="ARBA00001936"/>
    </source>
</evidence>
<keyword evidence="11" id="KW-1133">Transmembrane helix</keyword>
<gene>
    <name evidence="22" type="ORF">PPYR_05736</name>
</gene>
<comment type="catalytic activity">
    <reaction evidence="20">
        <text>3-O-[beta-D-Xyl-(1-&gt;4)-Rib-ol-P-Rib-ol-P-3-beta-D-GalNAc-(1-&gt;3)-beta-D-GlcNAc-(1-&gt;4)-(O-6-P-alpha-D-Man)]-Thr-[protein] + UDP-alpha-D-glucuronate = 3-O-[beta-D-GlcA-(1-&gt;3)-beta-D-Xyl-(1-&gt;4)-Rib-ol-P-Rib-ol-P-3-beta-D-GalNAc-(1-&gt;3)-beta-D-GlcNAc-(1-&gt;4)-(O-6-P-alpha-D-Man)]-Thr-[protein] + UDP + H(+)</text>
        <dbReference type="Rhea" id="RHEA:46860"/>
        <dbReference type="Rhea" id="RHEA-COMP:15023"/>
        <dbReference type="Rhea" id="RHEA-COMP:17482"/>
        <dbReference type="ChEBI" id="CHEBI:15378"/>
        <dbReference type="ChEBI" id="CHEBI:58052"/>
        <dbReference type="ChEBI" id="CHEBI:58223"/>
        <dbReference type="ChEBI" id="CHEBI:142405"/>
        <dbReference type="ChEBI" id="CHEBI:177336"/>
    </reaction>
</comment>
<evidence type="ECO:0000256" key="2">
    <source>
        <dbReference type="ARBA" id="ARBA00004323"/>
    </source>
</evidence>
<sequence length="453" mass="52943">MLIFQLGALIILYQSKWGPRSLCIVALTLLSLYNIFLTAKLMYGQECLKSVQVRQTKVVQAVRPPPPPPICRIEQQVTADEFQGNIELELGRWDNRMLYKLYDRIFVGDKYAQLSEEHLVCLATQSSLERLFSLVQVTRNWSGPISAALFAAGDDEFNLLLSYIAYIRRCFPDIRERVTFHLTLPKSRLPKGIDIDTDVISGWNCMNAENILRALVAKRTVATQKWRTKNPYPQNHLRNLARKNCQSQYVFLTDVDIIPSEGLAEALNYFLKKVRCKKLCAYVIPTYEIDNRVRFPPNKTELVRLAKKGLARPFHQKVFIYNQFATNFSRWQVTTGEDKEAHVSHPVTNFEFLYEPFYVAPDSVPPHDERFIGYGYTRNTQVYEMFVAGYEFLVLSPVFTCHWGLQDKRGRPVWREYQNNLHRKYFETFKKEVFAKYNKDPLRMMEQRKAQSL</sequence>
<dbReference type="Proteomes" id="UP000327044">
    <property type="component" value="Unassembled WGS sequence"/>
</dbReference>
<reference evidence="22" key="3">
    <citation type="submission" date="2019-08" db="EMBL/GenBank/DDBJ databases">
        <authorList>
            <consortium name="Photinus pyralis genome working group"/>
            <person name="Fallon T.R."/>
            <person name="Sander Lower S.E."/>
            <person name="Weng J.-K."/>
        </authorList>
    </citation>
    <scope>NUCLEOTIDE SEQUENCE</scope>
    <source>
        <strain evidence="22">1611_PpyrPB1</strain>
        <tissue evidence="22">Whole body</tissue>
    </source>
</reference>
<dbReference type="GO" id="GO:0046872">
    <property type="term" value="F:metal ion binding"/>
    <property type="evidence" value="ECO:0007669"/>
    <property type="project" value="UniProtKB-KW"/>
</dbReference>
<dbReference type="InParanoid" id="A0A1Y1MAU2"/>
<evidence type="ECO:0000256" key="19">
    <source>
        <dbReference type="ARBA" id="ARBA00033291"/>
    </source>
</evidence>
<evidence type="ECO:0000256" key="13">
    <source>
        <dbReference type="ARBA" id="ARBA00023136"/>
    </source>
</evidence>
<keyword evidence="15" id="KW-0464">Manganese</keyword>
<comment type="cofactor">
    <cofactor evidence="1">
        <name>Mn(2+)</name>
        <dbReference type="ChEBI" id="CHEBI:29035"/>
    </cofactor>
</comment>
<dbReference type="InterPro" id="IPR043189">
    <property type="entry name" value="B4GAT1"/>
</dbReference>
<keyword evidence="7" id="KW-0808">Transferase</keyword>
<evidence type="ECO:0000313" key="21">
    <source>
        <dbReference type="EMBL" id="JAV82952.1"/>
    </source>
</evidence>
<comment type="subcellular location">
    <subcellularLocation>
        <location evidence="2">Golgi apparatus membrane</location>
        <topology evidence="2">Single-pass type II membrane protein</topology>
    </subcellularLocation>
</comment>
<evidence type="ECO:0000256" key="17">
    <source>
        <dbReference type="ARBA" id="ARBA00032175"/>
    </source>
</evidence>
<evidence type="ECO:0000313" key="23">
    <source>
        <dbReference type="Proteomes" id="UP000327044"/>
    </source>
</evidence>
<dbReference type="GO" id="GO:0015020">
    <property type="term" value="F:glucuronosyltransferase activity"/>
    <property type="evidence" value="ECO:0007669"/>
    <property type="project" value="InterPro"/>
</dbReference>
<evidence type="ECO:0000256" key="9">
    <source>
        <dbReference type="ARBA" id="ARBA00022723"/>
    </source>
</evidence>
<evidence type="ECO:0000256" key="6">
    <source>
        <dbReference type="ARBA" id="ARBA00022676"/>
    </source>
</evidence>
<proteinExistence type="inferred from homology"/>
<protein>
    <recommendedName>
        <fullName evidence="5">Beta-1,4-glucuronyltransferase 1</fullName>
    </recommendedName>
    <alternativeName>
        <fullName evidence="16">I-beta-1,3-N-acetylglucosaminyltransferase</fullName>
    </alternativeName>
    <alternativeName>
        <fullName evidence="19">N-acetyllactosaminide beta-1,3-N-acetylglucosaminyltransferase</fullName>
    </alternativeName>
    <alternativeName>
        <fullName evidence="17">Poly-N-acetyllactosamine extension enzyme</fullName>
    </alternativeName>
    <alternativeName>
        <fullName evidence="18">UDP-GlcNAc:betaGal beta-1,3-N-acetylglucosaminyltransferase 1</fullName>
    </alternativeName>
</protein>
<keyword evidence="13" id="KW-0472">Membrane</keyword>
<dbReference type="EMBL" id="VVIM01000003">
    <property type="protein sequence ID" value="KAB0801382.1"/>
    <property type="molecule type" value="Genomic_DNA"/>
</dbReference>
<dbReference type="AlphaFoldDB" id="A0A1Y1MAU2"/>